<feature type="chain" id="PRO_5021745624" description="Transporter" evidence="1">
    <location>
        <begin position="25"/>
        <end position="173"/>
    </location>
</feature>
<evidence type="ECO:0000313" key="3">
    <source>
        <dbReference type="Proteomes" id="UP000321523"/>
    </source>
</evidence>
<keyword evidence="3" id="KW-1185">Reference proteome</keyword>
<keyword evidence="1" id="KW-0732">Signal</keyword>
<dbReference type="PANTHER" id="PTHR36302">
    <property type="entry name" value="BLR7088 PROTEIN"/>
    <property type="match status" value="1"/>
</dbReference>
<dbReference type="InterPro" id="IPR036182">
    <property type="entry name" value="PCuAC_sf"/>
</dbReference>
<dbReference type="Gene3D" id="2.60.40.1890">
    <property type="entry name" value="PCu(A)C copper chaperone"/>
    <property type="match status" value="1"/>
</dbReference>
<organism evidence="2 3">
    <name type="scientific">Skermanella aerolata</name>
    <dbReference type="NCBI Taxonomy" id="393310"/>
    <lineage>
        <taxon>Bacteria</taxon>
        <taxon>Pseudomonadati</taxon>
        <taxon>Pseudomonadota</taxon>
        <taxon>Alphaproteobacteria</taxon>
        <taxon>Rhodospirillales</taxon>
        <taxon>Azospirillaceae</taxon>
        <taxon>Skermanella</taxon>
    </lineage>
</organism>
<comment type="caution">
    <text evidence="2">The sequence shown here is derived from an EMBL/GenBank/DDBJ whole genome shotgun (WGS) entry which is preliminary data.</text>
</comment>
<evidence type="ECO:0008006" key="4">
    <source>
        <dbReference type="Google" id="ProtNLM"/>
    </source>
</evidence>
<sequence>MRHIFAALGVSVLLAAAFTPPASAQHSPGVHAAAVQTQGTLRIDGAWARATPPGGKVGGAFVTLANTGDAPDRLVSAASPVADRIELHTHIKDGDVMRMREVEGGIPLPPGDTIKLQPGGFHIMLLGLKQALAAGSSFPLTLTFEKAGSVQVDVPVEAIGSMGPAGQAGMHPQ</sequence>
<dbReference type="Pfam" id="PF04314">
    <property type="entry name" value="PCuAC"/>
    <property type="match status" value="1"/>
</dbReference>
<protein>
    <recommendedName>
        <fullName evidence="4">Transporter</fullName>
    </recommendedName>
</protein>
<gene>
    <name evidence="2" type="ORF">SAE02_16830</name>
</gene>
<dbReference type="InterPro" id="IPR007410">
    <property type="entry name" value="LpqE-like"/>
</dbReference>
<dbReference type="OrthoDB" id="9796962at2"/>
<name>A0A512DM41_9PROT</name>
<dbReference type="Proteomes" id="UP000321523">
    <property type="component" value="Unassembled WGS sequence"/>
</dbReference>
<proteinExistence type="predicted"/>
<dbReference type="SUPFAM" id="SSF110087">
    <property type="entry name" value="DR1885-like metal-binding protein"/>
    <property type="match status" value="1"/>
</dbReference>
<dbReference type="InterPro" id="IPR058248">
    <property type="entry name" value="Lxx211020-like"/>
</dbReference>
<evidence type="ECO:0000256" key="1">
    <source>
        <dbReference type="SAM" id="SignalP"/>
    </source>
</evidence>
<evidence type="ECO:0000313" key="2">
    <source>
        <dbReference type="EMBL" id="GEO37535.1"/>
    </source>
</evidence>
<dbReference type="RefSeq" id="WP_063772217.1">
    <property type="nucleotide sequence ID" value="NZ_BJYZ01000006.1"/>
</dbReference>
<reference evidence="2 3" key="1">
    <citation type="submission" date="2019-07" db="EMBL/GenBank/DDBJ databases">
        <title>Whole genome shotgun sequence of Skermanella aerolata NBRC 106429.</title>
        <authorList>
            <person name="Hosoyama A."/>
            <person name="Uohara A."/>
            <person name="Ohji S."/>
            <person name="Ichikawa N."/>
        </authorList>
    </citation>
    <scope>NUCLEOTIDE SEQUENCE [LARGE SCALE GENOMIC DNA]</scope>
    <source>
        <strain evidence="2 3">NBRC 106429</strain>
    </source>
</reference>
<accession>A0A512DM41</accession>
<dbReference type="AlphaFoldDB" id="A0A512DM41"/>
<dbReference type="EMBL" id="BJYZ01000006">
    <property type="protein sequence ID" value="GEO37535.1"/>
    <property type="molecule type" value="Genomic_DNA"/>
</dbReference>
<feature type="signal peptide" evidence="1">
    <location>
        <begin position="1"/>
        <end position="24"/>
    </location>
</feature>
<dbReference type="PANTHER" id="PTHR36302:SF1">
    <property type="entry name" value="COPPER CHAPERONE PCU(A)C"/>
    <property type="match status" value="1"/>
</dbReference>